<dbReference type="EMBL" id="BPQB01000069">
    <property type="protein sequence ID" value="GJE97226.1"/>
    <property type="molecule type" value="Genomic_DNA"/>
</dbReference>
<evidence type="ECO:0000313" key="2">
    <source>
        <dbReference type="EMBL" id="GJE97226.1"/>
    </source>
</evidence>
<feature type="compositionally biased region" description="Basic and acidic residues" evidence="1">
    <location>
        <begin position="355"/>
        <end position="368"/>
    </location>
</feature>
<name>A0A9P3LJ63_9APHY</name>
<organism evidence="2 3">
    <name type="scientific">Phanerochaete sordida</name>
    <dbReference type="NCBI Taxonomy" id="48140"/>
    <lineage>
        <taxon>Eukaryota</taxon>
        <taxon>Fungi</taxon>
        <taxon>Dikarya</taxon>
        <taxon>Basidiomycota</taxon>
        <taxon>Agaricomycotina</taxon>
        <taxon>Agaricomycetes</taxon>
        <taxon>Polyporales</taxon>
        <taxon>Phanerochaetaceae</taxon>
        <taxon>Phanerochaete</taxon>
    </lineage>
</organism>
<evidence type="ECO:0000256" key="1">
    <source>
        <dbReference type="SAM" id="MobiDB-lite"/>
    </source>
</evidence>
<comment type="caution">
    <text evidence="2">The sequence shown here is derived from an EMBL/GenBank/DDBJ whole genome shotgun (WGS) entry which is preliminary data.</text>
</comment>
<accession>A0A9P3LJ63</accession>
<evidence type="ECO:0000313" key="3">
    <source>
        <dbReference type="Proteomes" id="UP000703269"/>
    </source>
</evidence>
<dbReference type="Proteomes" id="UP000703269">
    <property type="component" value="Unassembled WGS sequence"/>
</dbReference>
<proteinExistence type="predicted"/>
<dbReference type="AlphaFoldDB" id="A0A9P3LJ63"/>
<keyword evidence="3" id="KW-1185">Reference proteome</keyword>
<reference evidence="2 3" key="1">
    <citation type="submission" date="2021-08" db="EMBL/GenBank/DDBJ databases">
        <title>Draft Genome Sequence of Phanerochaete sordida strain YK-624.</title>
        <authorList>
            <person name="Mori T."/>
            <person name="Dohra H."/>
            <person name="Suzuki T."/>
            <person name="Kawagishi H."/>
            <person name="Hirai H."/>
        </authorList>
    </citation>
    <scope>NUCLEOTIDE SEQUENCE [LARGE SCALE GENOMIC DNA]</scope>
    <source>
        <strain evidence="2 3">YK-624</strain>
    </source>
</reference>
<protein>
    <submittedName>
        <fullName evidence="2">Uncharacterized protein</fullName>
    </submittedName>
</protein>
<sequence length="387" mass="42755">MPITNTATRFSPSTARPSNSLVRAKLSSCWQRGQGRSTRRFRYHSKTSAFRGVPAAHTRLLLTICRPLLKPFHQGICAPKLKPSSKEAYDVEDIPLSACTAGLCLPQGPVRQGYLAPYQRRRSAGRPRRDANMRPTPPAAPSRLADAWARQWRRLRAGTDAKPSRAGEVRMMQRCKTRGTFVWCSCTREQVNSSQRNSELPASGVALSCTIDAAPRAQRRLAGKQRRRASGDGTSDWLERLLPAAYRTLGSASLHLATMHASSAPLRRVVARGLIMPRRRSVSLLRPCQPVHVTPAPHLLQRRRDRARHNGCLRVAGLSPIDVCNTHAAPDPHSPGGPPIARQLTGLLHSRRREATLDRPEGSREHARALPPLPLFSPSLDALRSLP</sequence>
<feature type="region of interest" description="Disordered" evidence="1">
    <location>
        <begin position="115"/>
        <end position="142"/>
    </location>
</feature>
<gene>
    <name evidence="2" type="ORF">PsYK624_134390</name>
</gene>
<feature type="region of interest" description="Disordered" evidence="1">
    <location>
        <begin position="355"/>
        <end position="374"/>
    </location>
</feature>